<dbReference type="InterPro" id="IPR039551">
    <property type="entry name" value="Cho/carn_acyl_trans"/>
</dbReference>
<dbReference type="SUPFAM" id="SSF52777">
    <property type="entry name" value="CoA-dependent acyltransferases"/>
    <property type="match status" value="1"/>
</dbReference>
<dbReference type="GO" id="GO:0005739">
    <property type="term" value="C:mitochondrion"/>
    <property type="evidence" value="ECO:0007669"/>
    <property type="project" value="TreeGrafter"/>
</dbReference>
<evidence type="ECO:0000313" key="4">
    <source>
        <dbReference type="EMBL" id="KJH51527.1"/>
    </source>
</evidence>
<proteinExistence type="predicted"/>
<reference evidence="4 5" key="1">
    <citation type="submission" date="2013-11" db="EMBL/GenBank/DDBJ databases">
        <title>Draft genome of the bovine lungworm Dictyocaulus viviparus.</title>
        <authorList>
            <person name="Mitreva M."/>
        </authorList>
    </citation>
    <scope>NUCLEOTIDE SEQUENCE [LARGE SCALE GENOMIC DNA]</scope>
    <source>
        <strain evidence="4 5">HannoverDv2000</strain>
    </source>
</reference>
<gene>
    <name evidence="4" type="ORF">DICVIV_02264</name>
</gene>
<feature type="domain" description="Choline/carnitine acyltransferase" evidence="3">
    <location>
        <begin position="84"/>
        <end position="174"/>
    </location>
</feature>
<dbReference type="EMBL" id="KN716181">
    <property type="protein sequence ID" value="KJH51527.1"/>
    <property type="molecule type" value="Genomic_DNA"/>
</dbReference>
<dbReference type="Proteomes" id="UP000053766">
    <property type="component" value="Unassembled WGS sequence"/>
</dbReference>
<evidence type="ECO:0000256" key="2">
    <source>
        <dbReference type="SAM" id="MobiDB-lite"/>
    </source>
</evidence>
<feature type="region of interest" description="Disordered" evidence="2">
    <location>
        <begin position="1"/>
        <end position="41"/>
    </location>
</feature>
<dbReference type="AlphaFoldDB" id="A0A0D8Y5Q3"/>
<protein>
    <recommendedName>
        <fullName evidence="3">Choline/carnitine acyltransferase domain-containing protein</fullName>
    </recommendedName>
</protein>
<dbReference type="PANTHER" id="PTHR22589">
    <property type="entry name" value="CARNITINE O-ACYLTRANSFERASE"/>
    <property type="match status" value="1"/>
</dbReference>
<keyword evidence="1" id="KW-0808">Transferase</keyword>
<evidence type="ECO:0000256" key="1">
    <source>
        <dbReference type="ARBA" id="ARBA00023315"/>
    </source>
</evidence>
<dbReference type="PANTHER" id="PTHR22589:SF99">
    <property type="entry name" value="CHOLINE_CARNITINE ACYLTRANSFERASE DOMAIN-CONTAINING PROTEIN"/>
    <property type="match status" value="1"/>
</dbReference>
<accession>A0A0D8Y5Q3</accession>
<dbReference type="GO" id="GO:0006631">
    <property type="term" value="P:fatty acid metabolic process"/>
    <property type="evidence" value="ECO:0007669"/>
    <property type="project" value="TreeGrafter"/>
</dbReference>
<feature type="compositionally biased region" description="Basic and acidic residues" evidence="2">
    <location>
        <begin position="14"/>
        <end position="32"/>
    </location>
</feature>
<dbReference type="InterPro" id="IPR042231">
    <property type="entry name" value="Cho/carn_acyl_trans_2"/>
</dbReference>
<reference evidence="5" key="2">
    <citation type="journal article" date="2016" name="Sci. Rep.">
        <title>Dictyocaulus viviparus genome, variome and transcriptome elucidate lungworm biology and support future intervention.</title>
        <authorList>
            <person name="McNulty S.N."/>
            <person name="Strube C."/>
            <person name="Rosa B.A."/>
            <person name="Martin J.C."/>
            <person name="Tyagi R."/>
            <person name="Choi Y.J."/>
            <person name="Wang Q."/>
            <person name="Hallsworth Pepin K."/>
            <person name="Zhang X."/>
            <person name="Ozersky P."/>
            <person name="Wilson R.K."/>
            <person name="Sternberg P.W."/>
            <person name="Gasser R.B."/>
            <person name="Mitreva M."/>
        </authorList>
    </citation>
    <scope>NUCLEOTIDE SEQUENCE [LARGE SCALE GENOMIC DNA]</scope>
    <source>
        <strain evidence="5">HannoverDv2000</strain>
    </source>
</reference>
<dbReference type="Gene3D" id="3.30.559.70">
    <property type="entry name" value="Choline/Carnitine o-acyltransferase, domain 2"/>
    <property type="match status" value="1"/>
</dbReference>
<organism evidence="4 5">
    <name type="scientific">Dictyocaulus viviparus</name>
    <name type="common">Bovine lungworm</name>
    <dbReference type="NCBI Taxonomy" id="29172"/>
    <lineage>
        <taxon>Eukaryota</taxon>
        <taxon>Metazoa</taxon>
        <taxon>Ecdysozoa</taxon>
        <taxon>Nematoda</taxon>
        <taxon>Chromadorea</taxon>
        <taxon>Rhabditida</taxon>
        <taxon>Rhabditina</taxon>
        <taxon>Rhabditomorpha</taxon>
        <taxon>Strongyloidea</taxon>
        <taxon>Metastrongylidae</taxon>
        <taxon>Dictyocaulus</taxon>
    </lineage>
</organism>
<dbReference type="GO" id="GO:0009437">
    <property type="term" value="P:carnitine metabolic process"/>
    <property type="evidence" value="ECO:0007669"/>
    <property type="project" value="TreeGrafter"/>
</dbReference>
<dbReference type="STRING" id="29172.A0A0D8Y5Q3"/>
<dbReference type="GO" id="GO:0004095">
    <property type="term" value="F:carnitine O-palmitoyltransferase activity"/>
    <property type="evidence" value="ECO:0007669"/>
    <property type="project" value="TreeGrafter"/>
</dbReference>
<dbReference type="InterPro" id="IPR000542">
    <property type="entry name" value="Carn_acyl_trans"/>
</dbReference>
<dbReference type="Pfam" id="PF00755">
    <property type="entry name" value="Carn_acyltransf"/>
    <property type="match status" value="1"/>
</dbReference>
<sequence length="176" mass="20037">MEEDEILTKKTFKERRGPLNDRLSDGWTERRAPSGRPAKRWMDQEEPCTSSLYLRNTTSKHNHCWIEKPAECMQGTALSKRVLGSGLVCSTHYDKLYSTCRIPGDKVDKLMKYGISKHIVVLVDGCIYKVMLCDKKNRIHSINQLAKIFTEVLSRKEKEHGSAGKVAALTVDARLN</sequence>
<dbReference type="OrthoDB" id="5836933at2759"/>
<name>A0A0D8Y5Q3_DICVI</name>
<evidence type="ECO:0000259" key="3">
    <source>
        <dbReference type="Pfam" id="PF00755"/>
    </source>
</evidence>
<keyword evidence="5" id="KW-1185">Reference proteome</keyword>
<evidence type="ECO:0000313" key="5">
    <source>
        <dbReference type="Proteomes" id="UP000053766"/>
    </source>
</evidence>
<keyword evidence="1" id="KW-0012">Acyltransferase</keyword>